<keyword evidence="2" id="KW-0472">Membrane</keyword>
<dbReference type="InterPro" id="IPR021109">
    <property type="entry name" value="Peptidase_aspartic_dom_sf"/>
</dbReference>
<feature type="compositionally biased region" description="Low complexity" evidence="1">
    <location>
        <begin position="911"/>
        <end position="928"/>
    </location>
</feature>
<organism evidence="3 4">
    <name type="scientific">Symbiodinium natans</name>
    <dbReference type="NCBI Taxonomy" id="878477"/>
    <lineage>
        <taxon>Eukaryota</taxon>
        <taxon>Sar</taxon>
        <taxon>Alveolata</taxon>
        <taxon>Dinophyceae</taxon>
        <taxon>Suessiales</taxon>
        <taxon>Symbiodiniaceae</taxon>
        <taxon>Symbiodinium</taxon>
    </lineage>
</organism>
<evidence type="ECO:0000256" key="2">
    <source>
        <dbReference type="SAM" id="Phobius"/>
    </source>
</evidence>
<keyword evidence="2" id="KW-1133">Transmembrane helix</keyword>
<keyword evidence="4" id="KW-1185">Reference proteome</keyword>
<feature type="region of interest" description="Disordered" evidence="1">
    <location>
        <begin position="584"/>
        <end position="614"/>
    </location>
</feature>
<feature type="compositionally biased region" description="Low complexity" evidence="1">
    <location>
        <begin position="285"/>
        <end position="303"/>
    </location>
</feature>
<evidence type="ECO:0000313" key="3">
    <source>
        <dbReference type="EMBL" id="CAE7305558.1"/>
    </source>
</evidence>
<evidence type="ECO:0000256" key="1">
    <source>
        <dbReference type="SAM" id="MobiDB-lite"/>
    </source>
</evidence>
<feature type="compositionally biased region" description="Basic and acidic residues" evidence="1">
    <location>
        <begin position="935"/>
        <end position="948"/>
    </location>
</feature>
<dbReference type="Proteomes" id="UP000604046">
    <property type="component" value="Unassembled WGS sequence"/>
</dbReference>
<dbReference type="Gene3D" id="2.40.70.10">
    <property type="entry name" value="Acid Proteases"/>
    <property type="match status" value="1"/>
</dbReference>
<protein>
    <submittedName>
        <fullName evidence="3">TY1B-A protein</fullName>
    </submittedName>
</protein>
<name>A0A812NDC0_9DINO</name>
<sequence length="1141" mass="126222">MADKHRPSDATVKRTVLCPREAHFVCISSWFSCVTFICGLGSLVIPFLHPSTIEAAPAPILVAEPSLRLRVGSETRDLGGASLSVIQTRTSMQNTAHAEARGLDQVTWSGEYSGWRDYVRRVQLAYERTERKKRKLLGAELASRLRGKAWEVAVEVDHGQLCKKSGPRYLLRFLEERLLKSPINDLGIRLEDMFVKLRRSPGTPMAQWASQVREQYRMLRRSLGKLKLEKGAKNLALTRDNVRQLDDAPSRRGAVEGNARRRSVEEPEPLRGESASLRHSATTLSPGDSPAGAAADGPRASPDGDPPEDEQRAGRDSRPDAHDADPGEHPQHHRLDDWDWDRRSWGHQSRWSHRDWQRWKAGKWSAQDGDDSSDESIIEWEEFLHDEDILPEEILGWILLRKAGLSPSARLAVQSAVQGDLSFDRVERTLRDQEEELLGLERKGSGKGKQAPRRSFWVEDEGHWGLVTCSLEDEFSEDQIAWWHEPGEVPEPDDETASCWTSSPAGHDVEWTMWNDEWMTQDSDGVWWTFADVKPWMDIEEVMLADPSLGQEMAEIYGQFEAKRRTFQESRKIMKDKLLGRGFFPSGGRKGGPRKGKGGRFSGSAAGKGGFSPVRSQASSVFGAKGFQKGGLKPGAVGQKGYSGCFICGQRDHDYRSCPKRSQGGTAALTEAVHAAFMVLEMDVQEAPPPDEGEVLHAATSAPENHNCVYATTSYSFQGKAVIDTGATETIGSIHAIHQLMELKGQNGETAKVKVYPQHTRRFKFGDGKVADALSYIEVPQTLNGKTVYLGMYVFDSQDVPILISIKTLRKLGALLDVARSMVVFQGVDAQLAIQLEVSPSGHLLLDLTKDWLTSSVNLAAETDTPQSAQYMPHVCVHSRPASARVRQQTCRPFDPPSEPWKESDLSVPMAAPSTPSTAASEQIPKVPAKGKNKEKKEKVDPRLKYDYSRTQLADGRDPRAQGPPCMGAHKAMPMGRGSLSGRNASAEWIVCETCRIRLSYTPSFGATGHCRQAGPLPQDVMTTVTALGEDVKKPEMRGYLNSKDVALAGAEASLQRRLKTIQAERGARAKAVGRPVISIDKKQDEVRDKKEDSPDSVTSWSDVQVPPAGAPSMAETPGKKAARRNEKSAEDQEFAENLQK</sequence>
<reference evidence="3" key="1">
    <citation type="submission" date="2021-02" db="EMBL/GenBank/DDBJ databases">
        <authorList>
            <person name="Dougan E. K."/>
            <person name="Rhodes N."/>
            <person name="Thang M."/>
            <person name="Chan C."/>
        </authorList>
    </citation>
    <scope>NUCLEOTIDE SEQUENCE</scope>
</reference>
<dbReference type="AlphaFoldDB" id="A0A812NDC0"/>
<evidence type="ECO:0000313" key="4">
    <source>
        <dbReference type="Proteomes" id="UP000604046"/>
    </source>
</evidence>
<feature type="region of interest" description="Disordered" evidence="1">
    <location>
        <begin position="1081"/>
        <end position="1141"/>
    </location>
</feature>
<gene>
    <name evidence="3" type="primary">TY1B-A</name>
    <name evidence="3" type="ORF">SNAT2548_LOCUS16061</name>
</gene>
<feature type="region of interest" description="Disordered" evidence="1">
    <location>
        <begin position="887"/>
        <end position="965"/>
    </location>
</feature>
<proteinExistence type="predicted"/>
<feature type="compositionally biased region" description="Basic and acidic residues" evidence="1">
    <location>
        <begin position="309"/>
        <end position="335"/>
    </location>
</feature>
<comment type="caution">
    <text evidence="3">The sequence shown here is derived from an EMBL/GenBank/DDBJ whole genome shotgun (WGS) entry which is preliminary data.</text>
</comment>
<keyword evidence="2" id="KW-0812">Transmembrane</keyword>
<dbReference type="OrthoDB" id="433792at2759"/>
<feature type="transmembrane region" description="Helical" evidence="2">
    <location>
        <begin position="21"/>
        <end position="48"/>
    </location>
</feature>
<feature type="region of interest" description="Disordered" evidence="1">
    <location>
        <begin position="242"/>
        <end position="335"/>
    </location>
</feature>
<accession>A0A812NDC0</accession>
<feature type="compositionally biased region" description="Basic and acidic residues" evidence="1">
    <location>
        <begin position="242"/>
        <end position="271"/>
    </location>
</feature>
<dbReference type="PROSITE" id="PS51257">
    <property type="entry name" value="PROKAR_LIPOPROTEIN"/>
    <property type="match status" value="1"/>
</dbReference>
<dbReference type="EMBL" id="CAJNDS010002072">
    <property type="protein sequence ID" value="CAE7305558.1"/>
    <property type="molecule type" value="Genomic_DNA"/>
</dbReference>
<feature type="compositionally biased region" description="Basic and acidic residues" evidence="1">
    <location>
        <begin position="1081"/>
        <end position="1094"/>
    </location>
</feature>